<comment type="similarity">
    <text evidence="3 11">Belongs to the peptidase M50B family.</text>
</comment>
<evidence type="ECO:0000256" key="5">
    <source>
        <dbReference type="ARBA" id="ARBA00022692"/>
    </source>
</evidence>
<evidence type="ECO:0000259" key="12">
    <source>
        <dbReference type="SMART" id="SM00228"/>
    </source>
</evidence>
<accession>A0A4R6U098</accession>
<keyword evidence="14" id="KW-1185">Reference proteome</keyword>
<name>A0A4R6U098_9BACI</name>
<sequence>MTTVIAFIIIFGALVFFHELGHLIFAKRSGMLAREFAIGMGPKMFSFFRNETLYTIRMLPVGGFVRVAGEDPEIVEIKPGHHIAIEQNAEGLVTKIIVNNKSKHQNARIIEVEEVDLNHKLVIRGSEHGLDDEEQVQTYQVHEKAMFVVDDQATQIAPYNRQFASKSIPQRFMQIFAGPMMNFILAAILLIVVGLLAGTASDTPVIGNALEDGAAVQAGLQQGDRITAIDDQPIASWQDIQAYVIERPNQELSFTIDRDGNEMTVAVTPKEEMRQDQPVGIIGVTPMMEHSIIGSITGGIQETVFFGQQILSALGKLVTGQFSIEALSGPVGIYDQTNTFVESGMITLVRWAAFLSINLGIINLLPLPALDGGRIMFILLEAVRGKPIDPGKEGFVHFVGFALLFLLMIVVTWNDIQRLF</sequence>
<keyword evidence="9 11" id="KW-0482">Metalloprotease</keyword>
<dbReference type="GO" id="GO:0046872">
    <property type="term" value="F:metal ion binding"/>
    <property type="evidence" value="ECO:0007669"/>
    <property type="project" value="UniProtKB-KW"/>
</dbReference>
<keyword evidence="10 11" id="KW-0472">Membrane</keyword>
<evidence type="ECO:0000256" key="1">
    <source>
        <dbReference type="ARBA" id="ARBA00001947"/>
    </source>
</evidence>
<keyword evidence="4 13" id="KW-0645">Protease</keyword>
<evidence type="ECO:0000256" key="10">
    <source>
        <dbReference type="ARBA" id="ARBA00023136"/>
    </source>
</evidence>
<feature type="transmembrane region" description="Helical" evidence="11">
    <location>
        <begin position="394"/>
        <end position="413"/>
    </location>
</feature>
<evidence type="ECO:0000256" key="6">
    <source>
        <dbReference type="ARBA" id="ARBA00022801"/>
    </source>
</evidence>
<dbReference type="EMBL" id="SNYJ01000007">
    <property type="protein sequence ID" value="TDQ39680.1"/>
    <property type="molecule type" value="Genomic_DNA"/>
</dbReference>
<dbReference type="GO" id="GO:0004222">
    <property type="term" value="F:metalloendopeptidase activity"/>
    <property type="evidence" value="ECO:0007669"/>
    <property type="project" value="InterPro"/>
</dbReference>
<keyword evidence="5 11" id="KW-0812">Transmembrane</keyword>
<comment type="subcellular location">
    <subcellularLocation>
        <location evidence="2">Membrane</location>
        <topology evidence="2">Multi-pass membrane protein</topology>
    </subcellularLocation>
</comment>
<dbReference type="InterPro" id="IPR001478">
    <property type="entry name" value="PDZ"/>
</dbReference>
<gene>
    <name evidence="13" type="ORF">EV213_10747</name>
</gene>
<dbReference type="RefSeq" id="WP_133580359.1">
    <property type="nucleotide sequence ID" value="NZ_SNYJ01000007.1"/>
</dbReference>
<evidence type="ECO:0000256" key="8">
    <source>
        <dbReference type="ARBA" id="ARBA00022989"/>
    </source>
</evidence>
<reference evidence="13 14" key="1">
    <citation type="submission" date="2019-03" db="EMBL/GenBank/DDBJ databases">
        <title>Genomic Encyclopedia of Type Strains, Phase IV (KMG-IV): sequencing the most valuable type-strain genomes for metagenomic binning, comparative biology and taxonomic classification.</title>
        <authorList>
            <person name="Goeker M."/>
        </authorList>
    </citation>
    <scope>NUCLEOTIDE SEQUENCE [LARGE SCALE GENOMIC DNA]</scope>
    <source>
        <strain evidence="13 14">DSM 28697</strain>
    </source>
</reference>
<keyword evidence="11" id="KW-0479">Metal-binding</keyword>
<dbReference type="OrthoDB" id="9782003at2"/>
<feature type="transmembrane region" description="Helical" evidence="11">
    <location>
        <begin position="6"/>
        <end position="25"/>
    </location>
</feature>
<evidence type="ECO:0000313" key="14">
    <source>
        <dbReference type="Proteomes" id="UP000295632"/>
    </source>
</evidence>
<evidence type="ECO:0000256" key="2">
    <source>
        <dbReference type="ARBA" id="ARBA00004141"/>
    </source>
</evidence>
<feature type="transmembrane region" description="Helical" evidence="11">
    <location>
        <begin position="175"/>
        <end position="197"/>
    </location>
</feature>
<proteinExistence type="inferred from homology"/>
<comment type="caution">
    <text evidence="13">The sequence shown here is derived from an EMBL/GenBank/DDBJ whole genome shotgun (WGS) entry which is preliminary data.</text>
</comment>
<dbReference type="PANTHER" id="PTHR42837">
    <property type="entry name" value="REGULATOR OF SIGMA-E PROTEASE RSEP"/>
    <property type="match status" value="1"/>
</dbReference>
<evidence type="ECO:0000256" key="7">
    <source>
        <dbReference type="ARBA" id="ARBA00022833"/>
    </source>
</evidence>
<dbReference type="Gene3D" id="2.30.42.10">
    <property type="match status" value="1"/>
</dbReference>
<dbReference type="SMART" id="SM00228">
    <property type="entry name" value="PDZ"/>
    <property type="match status" value="1"/>
</dbReference>
<dbReference type="Proteomes" id="UP000295632">
    <property type="component" value="Unassembled WGS sequence"/>
</dbReference>
<dbReference type="PANTHER" id="PTHR42837:SF2">
    <property type="entry name" value="MEMBRANE METALLOPROTEASE ARASP2, CHLOROPLASTIC-RELATED"/>
    <property type="match status" value="1"/>
</dbReference>
<dbReference type="InterPro" id="IPR004387">
    <property type="entry name" value="Pept_M50_Zn"/>
</dbReference>
<keyword evidence="8 11" id="KW-1133">Transmembrane helix</keyword>
<organism evidence="13 14">
    <name type="scientific">Aureibacillus halotolerans</name>
    <dbReference type="NCBI Taxonomy" id="1508390"/>
    <lineage>
        <taxon>Bacteria</taxon>
        <taxon>Bacillati</taxon>
        <taxon>Bacillota</taxon>
        <taxon>Bacilli</taxon>
        <taxon>Bacillales</taxon>
        <taxon>Bacillaceae</taxon>
        <taxon>Aureibacillus</taxon>
    </lineage>
</organism>
<dbReference type="CDD" id="cd06163">
    <property type="entry name" value="S2P-M50_PDZ_RseP-like"/>
    <property type="match status" value="1"/>
</dbReference>
<comment type="cofactor">
    <cofactor evidence="1 11">
        <name>Zn(2+)</name>
        <dbReference type="ChEBI" id="CHEBI:29105"/>
    </cofactor>
</comment>
<protein>
    <recommendedName>
        <fullName evidence="11">Zinc metalloprotease</fullName>
        <ecNumber evidence="11">3.4.24.-</ecNumber>
    </recommendedName>
</protein>
<feature type="domain" description="PDZ" evidence="12">
    <location>
        <begin position="186"/>
        <end position="260"/>
    </location>
</feature>
<evidence type="ECO:0000256" key="11">
    <source>
        <dbReference type="RuleBase" id="RU362031"/>
    </source>
</evidence>
<dbReference type="SUPFAM" id="SSF50156">
    <property type="entry name" value="PDZ domain-like"/>
    <property type="match status" value="1"/>
</dbReference>
<dbReference type="InterPro" id="IPR008915">
    <property type="entry name" value="Peptidase_M50"/>
</dbReference>
<dbReference type="InterPro" id="IPR036034">
    <property type="entry name" value="PDZ_sf"/>
</dbReference>
<dbReference type="GO" id="GO:0006508">
    <property type="term" value="P:proteolysis"/>
    <property type="evidence" value="ECO:0007669"/>
    <property type="project" value="UniProtKB-KW"/>
</dbReference>
<dbReference type="Pfam" id="PF17820">
    <property type="entry name" value="PDZ_6"/>
    <property type="match status" value="1"/>
</dbReference>
<dbReference type="NCBIfam" id="TIGR00054">
    <property type="entry name" value="RIP metalloprotease RseP"/>
    <property type="match status" value="1"/>
</dbReference>
<dbReference type="InterPro" id="IPR041489">
    <property type="entry name" value="PDZ_6"/>
</dbReference>
<dbReference type="EC" id="3.4.24.-" evidence="11"/>
<keyword evidence="6 11" id="KW-0378">Hydrolase</keyword>
<dbReference type="CDD" id="cd23081">
    <property type="entry name" value="cpPDZ_EcRseP-like"/>
    <property type="match status" value="1"/>
</dbReference>
<dbReference type="AlphaFoldDB" id="A0A4R6U098"/>
<evidence type="ECO:0000256" key="3">
    <source>
        <dbReference type="ARBA" id="ARBA00007931"/>
    </source>
</evidence>
<dbReference type="Pfam" id="PF02163">
    <property type="entry name" value="Peptidase_M50"/>
    <property type="match status" value="1"/>
</dbReference>
<feature type="transmembrane region" description="Helical" evidence="11">
    <location>
        <begin position="348"/>
        <end position="370"/>
    </location>
</feature>
<keyword evidence="7 11" id="KW-0862">Zinc</keyword>
<evidence type="ECO:0000256" key="9">
    <source>
        <dbReference type="ARBA" id="ARBA00023049"/>
    </source>
</evidence>
<evidence type="ECO:0000256" key="4">
    <source>
        <dbReference type="ARBA" id="ARBA00022670"/>
    </source>
</evidence>
<evidence type="ECO:0000313" key="13">
    <source>
        <dbReference type="EMBL" id="TDQ39680.1"/>
    </source>
</evidence>
<dbReference type="GO" id="GO:0016020">
    <property type="term" value="C:membrane"/>
    <property type="evidence" value="ECO:0007669"/>
    <property type="project" value="UniProtKB-SubCell"/>
</dbReference>